<feature type="region of interest" description="Disordered" evidence="1">
    <location>
        <begin position="545"/>
        <end position="595"/>
    </location>
</feature>
<evidence type="ECO:0000313" key="3">
    <source>
        <dbReference type="Proteomes" id="UP001265746"/>
    </source>
</evidence>
<accession>A0AAD9SBD3</accession>
<evidence type="ECO:0000313" key="2">
    <source>
        <dbReference type="EMBL" id="KAK2604157.1"/>
    </source>
</evidence>
<proteinExistence type="predicted"/>
<protein>
    <submittedName>
        <fullName evidence="2">Uncharacterized protein</fullName>
    </submittedName>
</protein>
<name>A0AAD9SBD3_PHOAM</name>
<organism evidence="2 3">
    <name type="scientific">Phomopsis amygdali</name>
    <name type="common">Fusicoccum amygdali</name>
    <dbReference type="NCBI Taxonomy" id="1214568"/>
    <lineage>
        <taxon>Eukaryota</taxon>
        <taxon>Fungi</taxon>
        <taxon>Dikarya</taxon>
        <taxon>Ascomycota</taxon>
        <taxon>Pezizomycotina</taxon>
        <taxon>Sordariomycetes</taxon>
        <taxon>Sordariomycetidae</taxon>
        <taxon>Diaporthales</taxon>
        <taxon>Diaporthaceae</taxon>
        <taxon>Diaporthe</taxon>
    </lineage>
</organism>
<sequence>MSQANVIQRKKVKGTTMSQHQLNKLRELHIEETLITSPLPFVEAEELDSMSCIQLEDIEVDDKHAGTASASPFFKPFRPFDHEMRESFSWGWLDLGEGQAPRVYAKCKAGWFMGPWQEVDLLESDELEIDIFGGTAWRRMRCNIRETCGLTLPYRCFLDYSYLHEYFSDILFFPKDEEKPHLACIIGDTAISTDNILRSEVHGAVALIKHQLRSERFSNHHTKPVMLYTFQRDQYARITQAHYDAKIGKIVLRQSRQFDLRGPKPTEDAWLLMRWILNTPVGDTLIKSEGDELPTIAEVEEPALSPLRPTAALSASHCSSLSNAHTPEGSRDPLVMADDVSTASEPDTTTTPRQETSSSDDIHVPAAPASVTWNGQAQPLSDVTCDIRRYASNNTAFIKLRATVALKAPAPAKTNLFLFVYPERIRTVTLDETPESRSQEIVKKKLGQNTYCLHFTLDRPAALIGPASLENIAPKNKGSAEMLHHLRSLAQETSFSIYLPAKVVSKARLLSLCEAASGHNLASITWQADMTCLYGGKGGRVIENAPEASTVNPPSYDELEPGPPLPPISQGSSFQGPSKKRRRESGNSDTPPADLSVVEAMCRKLMGGMKAELKLDMSNQLQKLEDNIVVRLEQRLAEESARIEEHFEQKLLEVREETTDEIGTRIEDEYYGVRVRLEDFVKDEVQDAEERIVHHIESSATISLQFNT</sequence>
<dbReference type="EMBL" id="JAUJFL010000004">
    <property type="protein sequence ID" value="KAK2604157.1"/>
    <property type="molecule type" value="Genomic_DNA"/>
</dbReference>
<gene>
    <name evidence="2" type="ORF">N8I77_007108</name>
</gene>
<reference evidence="2" key="1">
    <citation type="submission" date="2023-06" db="EMBL/GenBank/DDBJ databases">
        <authorList>
            <person name="Noh H."/>
        </authorList>
    </citation>
    <scope>NUCLEOTIDE SEQUENCE</scope>
    <source>
        <strain evidence="2">DUCC20226</strain>
    </source>
</reference>
<dbReference type="AlphaFoldDB" id="A0AAD9SBD3"/>
<dbReference type="Proteomes" id="UP001265746">
    <property type="component" value="Unassembled WGS sequence"/>
</dbReference>
<feature type="compositionally biased region" description="Polar residues" evidence="1">
    <location>
        <begin position="341"/>
        <end position="359"/>
    </location>
</feature>
<evidence type="ECO:0000256" key="1">
    <source>
        <dbReference type="SAM" id="MobiDB-lite"/>
    </source>
</evidence>
<keyword evidence="3" id="KW-1185">Reference proteome</keyword>
<comment type="caution">
    <text evidence="2">The sequence shown here is derived from an EMBL/GenBank/DDBJ whole genome shotgun (WGS) entry which is preliminary data.</text>
</comment>
<feature type="region of interest" description="Disordered" evidence="1">
    <location>
        <begin position="341"/>
        <end position="361"/>
    </location>
</feature>